<dbReference type="EMBL" id="QVIG01000001">
    <property type="protein sequence ID" value="RGD61080.1"/>
    <property type="molecule type" value="Genomic_DNA"/>
</dbReference>
<feature type="transmembrane region" description="Helical" evidence="9">
    <location>
        <begin position="412"/>
        <end position="429"/>
    </location>
</feature>
<feature type="transmembrane region" description="Helical" evidence="9">
    <location>
        <begin position="102"/>
        <end position="123"/>
    </location>
</feature>
<feature type="transmembrane region" description="Helical" evidence="9">
    <location>
        <begin position="329"/>
        <end position="348"/>
    </location>
</feature>
<evidence type="ECO:0000313" key="11">
    <source>
        <dbReference type="Proteomes" id="UP000263377"/>
    </source>
</evidence>
<sequence length="478" mass="50117">MVSTRTPGYPRPRGRFTGRGGTPAQTSTTEAPARPRRPQRGLSVRPFPRQRGESTFPPTPARLNTARLAGLASTRTVQLLGCLVAAGWAAAFPLVSDLPNQRQWGLIAAPGYVLAGVLCLTLPRRFAAKAAASVALVGAVLVPLGLLALQGRHQSEVMVVERSAHLLLTTGTAYLPHPAVVTDYNPYLPAMSLFGMPRQLFGDSTAVARVAGDARIWFALTFFACMLAAWRLLRPARPGGGDGRAPLLPLAVLTASPLIALALVVGGVDLPLIGVCCLAMALAERDRTVAAGLVLALACTLKWTAWPALPVAVLLLWRLYGRRPAARTALIGVGVSALVILPSALTQADALREQVVRFPLGMTAIRTPAGSPLPGKVLAGFGPTGHAISLALMTVALVAVAIWLLARPPVSAIAAADLLAAGLAIAFMLAPAGRFGYLALPAVLVIWPRLAARRWSSRRPVPPGRVRGGRPQPALPRG</sequence>
<gene>
    <name evidence="10" type="ORF">DR950_27905</name>
</gene>
<evidence type="ECO:0000256" key="3">
    <source>
        <dbReference type="ARBA" id="ARBA00022679"/>
    </source>
</evidence>
<feature type="transmembrane region" description="Helical" evidence="9">
    <location>
        <begin position="288"/>
        <end position="317"/>
    </location>
</feature>
<dbReference type="AlphaFoldDB" id="A0A373A0C0"/>
<keyword evidence="5 9" id="KW-1133">Transmembrane helix</keyword>
<evidence type="ECO:0000256" key="7">
    <source>
        <dbReference type="ARBA" id="ARBA00024033"/>
    </source>
</evidence>
<feature type="transmembrane region" description="Helical" evidence="9">
    <location>
        <begin position="77"/>
        <end position="96"/>
    </location>
</feature>
<keyword evidence="6 9" id="KW-0472">Membrane</keyword>
<dbReference type="Proteomes" id="UP000263377">
    <property type="component" value="Unassembled WGS sequence"/>
</dbReference>
<evidence type="ECO:0000256" key="9">
    <source>
        <dbReference type="SAM" id="Phobius"/>
    </source>
</evidence>
<feature type="region of interest" description="Disordered" evidence="8">
    <location>
        <begin position="1"/>
        <end position="61"/>
    </location>
</feature>
<comment type="caution">
    <text evidence="10">The sequence shown here is derived from an EMBL/GenBank/DDBJ whole genome shotgun (WGS) entry which is preliminary data.</text>
</comment>
<evidence type="ECO:0000256" key="8">
    <source>
        <dbReference type="SAM" id="MobiDB-lite"/>
    </source>
</evidence>
<feature type="transmembrane region" description="Helical" evidence="9">
    <location>
        <begin position="214"/>
        <end position="233"/>
    </location>
</feature>
<reference evidence="10 11" key="1">
    <citation type="submission" date="2018-08" db="EMBL/GenBank/DDBJ databases">
        <title>Diversity &amp; Physiological Properties of Lignin-Decomposing Actinobacteria from Soil.</title>
        <authorList>
            <person name="Roh S.G."/>
            <person name="Kim S.B."/>
        </authorList>
    </citation>
    <scope>NUCLEOTIDE SEQUENCE [LARGE SCALE GENOMIC DNA]</scope>
    <source>
        <strain evidence="10 11">MMS17-GH009</strain>
    </source>
</reference>
<keyword evidence="11" id="KW-1185">Reference proteome</keyword>
<proteinExistence type="inferred from homology"/>
<evidence type="ECO:0000256" key="1">
    <source>
        <dbReference type="ARBA" id="ARBA00004651"/>
    </source>
</evidence>
<dbReference type="RefSeq" id="WP_117489271.1">
    <property type="nucleotide sequence ID" value="NZ_QVIG01000001.1"/>
</dbReference>
<protein>
    <submittedName>
        <fullName evidence="10">DUF2029 domain-containing protein</fullName>
    </submittedName>
</protein>
<feature type="transmembrane region" description="Helical" evidence="9">
    <location>
        <begin position="387"/>
        <end position="405"/>
    </location>
</feature>
<keyword evidence="3" id="KW-0808">Transferase</keyword>
<keyword evidence="2" id="KW-1003">Cell membrane</keyword>
<dbReference type="GO" id="GO:0016758">
    <property type="term" value="F:hexosyltransferase activity"/>
    <property type="evidence" value="ECO:0007669"/>
    <property type="project" value="InterPro"/>
</dbReference>
<dbReference type="GO" id="GO:0005886">
    <property type="term" value="C:plasma membrane"/>
    <property type="evidence" value="ECO:0007669"/>
    <property type="project" value="UniProtKB-SubCell"/>
</dbReference>
<organism evidence="10 11">
    <name type="scientific">Kitasatospora xanthocidica</name>
    <dbReference type="NCBI Taxonomy" id="83382"/>
    <lineage>
        <taxon>Bacteria</taxon>
        <taxon>Bacillati</taxon>
        <taxon>Actinomycetota</taxon>
        <taxon>Actinomycetes</taxon>
        <taxon>Kitasatosporales</taxon>
        <taxon>Streptomycetaceae</taxon>
        <taxon>Kitasatospora</taxon>
    </lineage>
</organism>
<dbReference type="Pfam" id="PF09594">
    <property type="entry name" value="GT87"/>
    <property type="match status" value="1"/>
</dbReference>
<evidence type="ECO:0000256" key="6">
    <source>
        <dbReference type="ARBA" id="ARBA00023136"/>
    </source>
</evidence>
<feature type="region of interest" description="Disordered" evidence="8">
    <location>
        <begin position="458"/>
        <end position="478"/>
    </location>
</feature>
<feature type="transmembrane region" description="Helical" evidence="9">
    <location>
        <begin position="245"/>
        <end position="268"/>
    </location>
</feature>
<name>A0A373A0C0_9ACTN</name>
<comment type="subcellular location">
    <subcellularLocation>
        <location evidence="1">Cell membrane</location>
        <topology evidence="1">Multi-pass membrane protein</topology>
    </subcellularLocation>
</comment>
<accession>A0A373A0C0</accession>
<evidence type="ECO:0000256" key="4">
    <source>
        <dbReference type="ARBA" id="ARBA00022692"/>
    </source>
</evidence>
<feature type="transmembrane region" description="Helical" evidence="9">
    <location>
        <begin position="130"/>
        <end position="149"/>
    </location>
</feature>
<evidence type="ECO:0000313" key="10">
    <source>
        <dbReference type="EMBL" id="RGD61080.1"/>
    </source>
</evidence>
<dbReference type="InterPro" id="IPR018584">
    <property type="entry name" value="GT87"/>
</dbReference>
<keyword evidence="4 9" id="KW-0812">Transmembrane</keyword>
<evidence type="ECO:0000256" key="2">
    <source>
        <dbReference type="ARBA" id="ARBA00022475"/>
    </source>
</evidence>
<comment type="similarity">
    <text evidence="7">Belongs to the glycosyltransferase 87 family.</text>
</comment>
<evidence type="ECO:0000256" key="5">
    <source>
        <dbReference type="ARBA" id="ARBA00022989"/>
    </source>
</evidence>